<dbReference type="EMBL" id="FWFK01000003">
    <property type="protein sequence ID" value="SLN43879.1"/>
    <property type="molecule type" value="Genomic_DNA"/>
</dbReference>
<proteinExistence type="predicted"/>
<evidence type="ECO:0000259" key="1">
    <source>
        <dbReference type="Pfam" id="PF01370"/>
    </source>
</evidence>
<dbReference type="InterPro" id="IPR001509">
    <property type="entry name" value="Epimerase_deHydtase"/>
</dbReference>
<reference evidence="2 3" key="1">
    <citation type="submission" date="2017-03" db="EMBL/GenBank/DDBJ databases">
        <authorList>
            <person name="Afonso C.L."/>
            <person name="Miller P.J."/>
            <person name="Scott M.A."/>
            <person name="Spackman E."/>
            <person name="Goraichik I."/>
            <person name="Dimitrov K.M."/>
            <person name="Suarez D.L."/>
            <person name="Swayne D.E."/>
        </authorList>
    </citation>
    <scope>NUCLEOTIDE SEQUENCE [LARGE SCALE GENOMIC DNA]</scope>
    <source>
        <strain evidence="2 3">CECT 8625</strain>
    </source>
</reference>
<accession>A0A1X6ZAP6</accession>
<dbReference type="CDD" id="cd08946">
    <property type="entry name" value="SDR_e"/>
    <property type="match status" value="1"/>
</dbReference>
<keyword evidence="3" id="KW-1185">Reference proteome</keyword>
<dbReference type="SUPFAM" id="SSF51735">
    <property type="entry name" value="NAD(P)-binding Rossmann-fold domains"/>
    <property type="match status" value="1"/>
</dbReference>
<protein>
    <submittedName>
        <fullName evidence="2">UDP-glucose 4-epimerase</fullName>
        <ecNumber evidence="2">5.1.3.2</ecNumber>
    </submittedName>
</protein>
<evidence type="ECO:0000313" key="2">
    <source>
        <dbReference type="EMBL" id="SLN43879.1"/>
    </source>
</evidence>
<dbReference type="AlphaFoldDB" id="A0A1X6ZAP6"/>
<dbReference type="Pfam" id="PF01370">
    <property type="entry name" value="Epimerase"/>
    <property type="match status" value="1"/>
</dbReference>
<name>A0A1X6ZAP6_9RHOB</name>
<dbReference type="PANTHER" id="PTHR43245:SF55">
    <property type="entry name" value="NAD(P)-BINDING DOMAIN-CONTAINING PROTEIN"/>
    <property type="match status" value="1"/>
</dbReference>
<sequence length="292" mass="30387">MRIAVTGATGYVGRFVVARARRDGHHVTALTRRDPGVGLAHMPYDLAAPPPDLAGIDLLVHLALSHRPGRYRGGEGDDPDGFIAANLDGTRRLFDAAATAGVPRVAFLSSRAVFDALPPGTSLPEGTPPAPASLYGRTKAAAETHLADLSCAGWALRATGIFGRSPAAPPRAAPPDWRKWQAELRAAFAGETLAPRRGTEVHGADLADALFRLVAQDAAPGPVHVSDILLDRRELIACAARAAGRALPLPPPSDTPISALGCATLAGLGWTPDGRARLDAEMPALLTDFGLA</sequence>
<dbReference type="PANTHER" id="PTHR43245">
    <property type="entry name" value="BIFUNCTIONAL POLYMYXIN RESISTANCE PROTEIN ARNA"/>
    <property type="match status" value="1"/>
</dbReference>
<evidence type="ECO:0000313" key="3">
    <source>
        <dbReference type="Proteomes" id="UP000193570"/>
    </source>
</evidence>
<keyword evidence="2" id="KW-0413">Isomerase</keyword>
<dbReference type="GO" id="GO:0003978">
    <property type="term" value="F:UDP-glucose 4-epimerase activity"/>
    <property type="evidence" value="ECO:0007669"/>
    <property type="project" value="UniProtKB-EC"/>
</dbReference>
<dbReference type="Gene3D" id="3.40.50.720">
    <property type="entry name" value="NAD(P)-binding Rossmann-like Domain"/>
    <property type="match status" value="1"/>
</dbReference>
<dbReference type="OrthoDB" id="9814124at2"/>
<dbReference type="Proteomes" id="UP000193570">
    <property type="component" value="Unassembled WGS sequence"/>
</dbReference>
<gene>
    <name evidence="2" type="ORF">ROJ8625_02183</name>
</gene>
<feature type="domain" description="NAD-dependent epimerase/dehydratase" evidence="1">
    <location>
        <begin position="3"/>
        <end position="216"/>
    </location>
</feature>
<dbReference type="EC" id="5.1.3.2" evidence="2"/>
<dbReference type="InterPro" id="IPR036291">
    <property type="entry name" value="NAD(P)-bd_dom_sf"/>
</dbReference>
<dbReference type="InterPro" id="IPR050177">
    <property type="entry name" value="Lipid_A_modif_metabolic_enz"/>
</dbReference>
<dbReference type="RefSeq" id="WP_085791869.1">
    <property type="nucleotide sequence ID" value="NZ_FWFK01000003.1"/>
</dbReference>
<organism evidence="2 3">
    <name type="scientific">Roseivivax jejudonensis</name>
    <dbReference type="NCBI Taxonomy" id="1529041"/>
    <lineage>
        <taxon>Bacteria</taxon>
        <taxon>Pseudomonadati</taxon>
        <taxon>Pseudomonadota</taxon>
        <taxon>Alphaproteobacteria</taxon>
        <taxon>Rhodobacterales</taxon>
        <taxon>Roseobacteraceae</taxon>
        <taxon>Roseivivax</taxon>
    </lineage>
</organism>